<keyword evidence="1" id="KW-0175">Coiled coil</keyword>
<dbReference type="Proteomes" id="UP000192934">
    <property type="component" value="Chromosome I"/>
</dbReference>
<reference evidence="3" key="1">
    <citation type="submission" date="2017-04" db="EMBL/GenBank/DDBJ databases">
        <authorList>
            <person name="Varghese N."/>
            <person name="Submissions S."/>
        </authorList>
    </citation>
    <scope>NUCLEOTIDE SEQUENCE [LARGE SCALE GENOMIC DNA]</scope>
    <source>
        <strain evidence="3">Dd16</strain>
    </source>
</reference>
<accession>A0A1X7G1B9</accession>
<protein>
    <submittedName>
        <fullName evidence="2">Uncharacterized protein</fullName>
    </submittedName>
</protein>
<evidence type="ECO:0000256" key="1">
    <source>
        <dbReference type="SAM" id="Coils"/>
    </source>
</evidence>
<sequence length="229" mass="24267">MIARGFKPVAWVAAVAGAALGCYMLSLNVAAERAELASLERQIILAKQDIRSKQTELGTRGRMSQLEQWNAEILALSSPASNQYLEDEVMLARFDQRDKTIGERTTVQLASAEAPVQQAAPAIAPRDYAAAAEAAEREPAPLVRRASLTTLPEAAPVRETVAPPQREPRVIKASAPRLESVAAVVKAAAPVAQPAPRKAALINDSLMDSLDAAASAEKKIARKGAATGQ</sequence>
<dbReference type="RefSeq" id="WP_085217509.1">
    <property type="nucleotide sequence ID" value="NZ_LT840185.1"/>
</dbReference>
<evidence type="ECO:0000313" key="2">
    <source>
        <dbReference type="EMBL" id="SMF61673.1"/>
    </source>
</evidence>
<dbReference type="PROSITE" id="PS51257">
    <property type="entry name" value="PROKAR_LIPOPROTEIN"/>
    <property type="match status" value="1"/>
</dbReference>
<organism evidence="2 3">
    <name type="scientific">Allosphingosinicella indica</name>
    <dbReference type="NCBI Taxonomy" id="941907"/>
    <lineage>
        <taxon>Bacteria</taxon>
        <taxon>Pseudomonadati</taxon>
        <taxon>Pseudomonadota</taxon>
        <taxon>Alphaproteobacteria</taxon>
        <taxon>Sphingomonadales</taxon>
        <taxon>Sphingomonadaceae</taxon>
        <taxon>Allosphingosinicella</taxon>
    </lineage>
</organism>
<evidence type="ECO:0000313" key="3">
    <source>
        <dbReference type="Proteomes" id="UP000192934"/>
    </source>
</evidence>
<dbReference type="EMBL" id="LT840185">
    <property type="protein sequence ID" value="SMF61673.1"/>
    <property type="molecule type" value="Genomic_DNA"/>
</dbReference>
<gene>
    <name evidence="2" type="ORF">SAMN06295910_0665</name>
</gene>
<dbReference type="STRING" id="941907.SAMN06295910_0665"/>
<keyword evidence="3" id="KW-1185">Reference proteome</keyword>
<feature type="coiled-coil region" evidence="1">
    <location>
        <begin position="29"/>
        <end position="56"/>
    </location>
</feature>
<name>A0A1X7G1B9_9SPHN</name>
<dbReference type="AlphaFoldDB" id="A0A1X7G1B9"/>
<dbReference type="OrthoDB" id="7391128at2"/>
<proteinExistence type="predicted"/>